<evidence type="ECO:0000313" key="1">
    <source>
        <dbReference type="EMBL" id="THV23056.1"/>
    </source>
</evidence>
<name>A0A4V4HMR2_9HYPH</name>
<dbReference type="RefSeq" id="WP_136598500.1">
    <property type="nucleotide sequence ID" value="NZ_STGV01000003.1"/>
</dbReference>
<organism evidence="1 2">
    <name type="scientific">Peteryoungia ipomoeae</name>
    <dbReference type="NCBI Taxonomy" id="1210932"/>
    <lineage>
        <taxon>Bacteria</taxon>
        <taxon>Pseudomonadati</taxon>
        <taxon>Pseudomonadota</taxon>
        <taxon>Alphaproteobacteria</taxon>
        <taxon>Hyphomicrobiales</taxon>
        <taxon>Rhizobiaceae</taxon>
        <taxon>Peteryoungia</taxon>
    </lineage>
</organism>
<dbReference type="EMBL" id="STGV01000003">
    <property type="protein sequence ID" value="THV23056.1"/>
    <property type="molecule type" value="Genomic_DNA"/>
</dbReference>
<sequence>MPNIENLYANSNCYCFEYPHEIEVKTGVSGLTLPRREFYLMLARDLEKDDPKGAAFFREIANHYPDCDSRGHQIDRDGNRNILVDYDDWDELSDEERLIRGNRNATIAILDRLRFHLEVMEDDVSLKEEVDTIRRAINDLVEPLSMT</sequence>
<accession>A0A4V4HMR2</accession>
<reference evidence="1 2" key="1">
    <citation type="submission" date="2019-04" db="EMBL/GenBank/DDBJ databases">
        <title>Genome sequence of strain shin9-1.</title>
        <authorList>
            <person name="Gao J."/>
            <person name="Sun J."/>
        </authorList>
    </citation>
    <scope>NUCLEOTIDE SEQUENCE [LARGE SCALE GENOMIC DNA]</scope>
    <source>
        <strain evidence="2">shin9-1</strain>
    </source>
</reference>
<dbReference type="OrthoDB" id="8365409at2"/>
<evidence type="ECO:0000313" key="2">
    <source>
        <dbReference type="Proteomes" id="UP000308828"/>
    </source>
</evidence>
<dbReference type="Proteomes" id="UP000308828">
    <property type="component" value="Unassembled WGS sequence"/>
</dbReference>
<protein>
    <submittedName>
        <fullName evidence="1">Uncharacterized protein</fullName>
    </submittedName>
</protein>
<dbReference type="AlphaFoldDB" id="A0A4V4HMR2"/>
<proteinExistence type="predicted"/>
<comment type="caution">
    <text evidence="1">The sequence shown here is derived from an EMBL/GenBank/DDBJ whole genome shotgun (WGS) entry which is preliminary data.</text>
</comment>
<gene>
    <name evidence="1" type="ORF">FAA97_10565</name>
</gene>
<keyword evidence="2" id="KW-1185">Reference proteome</keyword>